<proteinExistence type="predicted"/>
<gene>
    <name evidence="1" type="ORF">SLAVMIC_00474</name>
</gene>
<accession>A0A8D9C8Z4</accession>
<dbReference type="PROSITE" id="PS51257">
    <property type="entry name" value="PROKAR_LIPOPROTEIN"/>
    <property type="match status" value="1"/>
</dbReference>
<reference evidence="1" key="1">
    <citation type="submission" date="2021-06" db="EMBL/GenBank/DDBJ databases">
        <authorList>
            <person name="Gannon L."/>
            <person name="Redgwell R T."/>
            <person name="Michniewski S."/>
            <person name="Harrison D C."/>
            <person name="Millard A."/>
        </authorList>
    </citation>
    <scope>NUCLEOTIDE SEQUENCE</scope>
</reference>
<evidence type="ECO:0000313" key="1">
    <source>
        <dbReference type="EMBL" id="CAG7580556.1"/>
    </source>
</evidence>
<name>A0A8D9C8Z4_9VIRU</name>
<sequence>MKLLKLLFIGLTALVVLSFTSCCDTSMCEFNEGDDVEIKNKRWHDEATITEVHCGCEYTINYYSTLGVRRHRLVKEWEIEHD</sequence>
<dbReference type="EMBL" id="OU342829">
    <property type="protein sequence ID" value="CAG7580556.1"/>
    <property type="molecule type" value="Genomic_DNA"/>
</dbReference>
<protein>
    <submittedName>
        <fullName evidence="1">Uncharacterized protein</fullName>
    </submittedName>
</protein>
<organism evidence="1">
    <name type="scientific">uncultured marine phage</name>
    <dbReference type="NCBI Taxonomy" id="707152"/>
    <lineage>
        <taxon>Viruses</taxon>
        <taxon>environmental samples</taxon>
    </lineage>
</organism>